<evidence type="ECO:0000313" key="2">
    <source>
        <dbReference type="Ensembl" id="ENSNFUP00015044640.1"/>
    </source>
</evidence>
<dbReference type="Ensembl" id="ENSNFUT00015046586.1">
    <property type="protein sequence ID" value="ENSNFUP00015044640.1"/>
    <property type="gene ID" value="ENSNFUG00015021248.1"/>
</dbReference>
<dbReference type="GeneTree" id="ENSGT00940000160089"/>
<reference evidence="2" key="1">
    <citation type="submission" date="2014-08" db="EMBL/GenBank/DDBJ databases">
        <authorList>
            <person name="Senf B."/>
            <person name="Petzold A."/>
            <person name="Downie B.R."/>
            <person name="Koch P."/>
            <person name="Platzer M."/>
        </authorList>
    </citation>
    <scope>NUCLEOTIDE SEQUENCE [LARGE SCALE GENOMIC DNA]</scope>
    <source>
        <strain evidence="2">GRZ</strain>
    </source>
</reference>
<reference evidence="2" key="2">
    <citation type="submission" date="2025-08" db="UniProtKB">
        <authorList>
            <consortium name="Ensembl"/>
        </authorList>
    </citation>
    <scope>IDENTIFICATION</scope>
</reference>
<reference evidence="2" key="3">
    <citation type="submission" date="2025-09" db="UniProtKB">
        <authorList>
            <consortium name="Ensembl"/>
        </authorList>
    </citation>
    <scope>IDENTIFICATION</scope>
</reference>
<feature type="region of interest" description="Disordered" evidence="1">
    <location>
        <begin position="116"/>
        <end position="154"/>
    </location>
</feature>
<dbReference type="AlphaFoldDB" id="A0A8C6VW48"/>
<name>A0A8C6VW48_NOTFU</name>
<feature type="region of interest" description="Disordered" evidence="1">
    <location>
        <begin position="1"/>
        <end position="25"/>
    </location>
</feature>
<protein>
    <submittedName>
        <fullName evidence="2">Uncharacterized protein</fullName>
    </submittedName>
</protein>
<dbReference type="Proteomes" id="UP000694548">
    <property type="component" value="Chromosome sgr08"/>
</dbReference>
<organism evidence="2 3">
    <name type="scientific">Nothobranchius furzeri</name>
    <name type="common">Turquoise killifish</name>
    <dbReference type="NCBI Taxonomy" id="105023"/>
    <lineage>
        <taxon>Eukaryota</taxon>
        <taxon>Metazoa</taxon>
        <taxon>Chordata</taxon>
        <taxon>Craniata</taxon>
        <taxon>Vertebrata</taxon>
        <taxon>Euteleostomi</taxon>
        <taxon>Actinopterygii</taxon>
        <taxon>Neopterygii</taxon>
        <taxon>Teleostei</taxon>
        <taxon>Neoteleostei</taxon>
        <taxon>Acanthomorphata</taxon>
        <taxon>Ovalentaria</taxon>
        <taxon>Atherinomorphae</taxon>
        <taxon>Cyprinodontiformes</taxon>
        <taxon>Nothobranchiidae</taxon>
        <taxon>Nothobranchius</taxon>
    </lineage>
</organism>
<accession>A0A8C6VW48</accession>
<sequence>SEQTATASGLVTGRPNISGDMANQEDPAVVAMPPSQLYREIKQESDLGRVYTREGSSPFSVGVKELKEEGAVGVASMGVAASCKVEANGEKSKTASFNRNQIIVEVNLNNQTLNVSKGSEGSATVTESMFGRRHDEQDSEGDEDNDAENIGVGEEDVEVLKRTDLLGNQHGGVGMMVCDSFYRIYHNMESALLFFYFSG</sequence>
<evidence type="ECO:0000313" key="3">
    <source>
        <dbReference type="Proteomes" id="UP000694548"/>
    </source>
</evidence>
<evidence type="ECO:0000256" key="1">
    <source>
        <dbReference type="SAM" id="MobiDB-lite"/>
    </source>
</evidence>
<feature type="compositionally biased region" description="Polar residues" evidence="1">
    <location>
        <begin position="116"/>
        <end position="127"/>
    </location>
</feature>
<keyword evidence="3" id="KW-1185">Reference proteome</keyword>
<proteinExistence type="predicted"/>
<feature type="compositionally biased region" description="Acidic residues" evidence="1">
    <location>
        <begin position="137"/>
        <end position="154"/>
    </location>
</feature>